<sequence>MRTRPGEERLADHLSISVLTSAFPVSLLDEVIRASGCADRRRRALPAHLTMYYVLALCMFPDRNYDQVMRLLLNGLAWRSRRVLRWEAPSTSAISRARARLGAEPLRALLHRVAVPTPRAHDEDLAGLWPVTMDDMTLAVPGTPDNAAFGRPDGKRPLPCVRVVAVAENGTHTLVDATFAGSAVERHTLAARALRRLGPGALLLARSGPEGFGLWRTAAATGAHLLWGIAGADGLAVEHRLGDGSYLSRHAAMGGAPVRVVPRPGTDWLVTTLTDPGRAPVAELSARYAGRWDMAGAMAWAGRCGPAAVLRSRSAETVAQEVWALLCVYQAMCALALWTEGSQLWPAPPARGGEAGRSPGGEGLYRCGERRQEVMWSFWS</sequence>
<dbReference type="EMBL" id="JACHJJ010000027">
    <property type="protein sequence ID" value="MBB5966912.1"/>
    <property type="molecule type" value="Genomic_DNA"/>
</dbReference>
<evidence type="ECO:0000313" key="3">
    <source>
        <dbReference type="Proteomes" id="UP000562352"/>
    </source>
</evidence>
<gene>
    <name evidence="2" type="ORF">FHS22_006211</name>
</gene>
<name>A0A841D8E7_PLAVE</name>
<organism evidence="2 3">
    <name type="scientific">Planomonospora venezuelensis</name>
    <dbReference type="NCBI Taxonomy" id="1999"/>
    <lineage>
        <taxon>Bacteria</taxon>
        <taxon>Bacillati</taxon>
        <taxon>Actinomycetota</taxon>
        <taxon>Actinomycetes</taxon>
        <taxon>Streptosporangiales</taxon>
        <taxon>Streptosporangiaceae</taxon>
        <taxon>Planomonospora</taxon>
    </lineage>
</organism>
<dbReference type="RefSeq" id="WP_184947496.1">
    <property type="nucleotide sequence ID" value="NZ_BAAAWZ010000001.1"/>
</dbReference>
<proteinExistence type="predicted"/>
<dbReference type="AlphaFoldDB" id="A0A841D8E7"/>
<dbReference type="InterPro" id="IPR024473">
    <property type="entry name" value="Transposases_IS4_N"/>
</dbReference>
<reference evidence="2 3" key="1">
    <citation type="submission" date="2020-08" db="EMBL/GenBank/DDBJ databases">
        <title>Genomic Encyclopedia of Type Strains, Phase III (KMG-III): the genomes of soil and plant-associated and newly described type strains.</title>
        <authorList>
            <person name="Whitman W."/>
        </authorList>
    </citation>
    <scope>NUCLEOTIDE SEQUENCE [LARGE SCALE GENOMIC DNA]</scope>
    <source>
        <strain evidence="2 3">CECT 3303</strain>
    </source>
</reference>
<evidence type="ECO:0000259" key="1">
    <source>
        <dbReference type="Pfam" id="PF13006"/>
    </source>
</evidence>
<comment type="caution">
    <text evidence="2">The sequence shown here is derived from an EMBL/GenBank/DDBJ whole genome shotgun (WGS) entry which is preliminary data.</text>
</comment>
<dbReference type="Proteomes" id="UP000562352">
    <property type="component" value="Unassembled WGS sequence"/>
</dbReference>
<evidence type="ECO:0000313" key="2">
    <source>
        <dbReference type="EMBL" id="MBB5966912.1"/>
    </source>
</evidence>
<keyword evidence="3" id="KW-1185">Reference proteome</keyword>
<protein>
    <recommendedName>
        <fullName evidence="1">Transposase IS4 N-terminal domain-containing protein</fullName>
    </recommendedName>
</protein>
<dbReference type="Pfam" id="PF13006">
    <property type="entry name" value="Nterm_IS4"/>
    <property type="match status" value="1"/>
</dbReference>
<accession>A0A841D8E7</accession>
<feature type="domain" description="Transposase IS4 N-terminal" evidence="1">
    <location>
        <begin position="15"/>
        <end position="109"/>
    </location>
</feature>